<evidence type="ECO:0000313" key="1">
    <source>
        <dbReference type="EMBL" id="MDF0589681.1"/>
    </source>
</evidence>
<dbReference type="RefSeq" id="WP_316965443.1">
    <property type="nucleotide sequence ID" value="NZ_JARFPK010000002.1"/>
</dbReference>
<dbReference type="EMBL" id="JARFPK010000002">
    <property type="protein sequence ID" value="MDF0589681.1"/>
    <property type="molecule type" value="Genomic_DNA"/>
</dbReference>
<protein>
    <submittedName>
        <fullName evidence="1">Uncharacterized protein</fullName>
    </submittedName>
</protein>
<evidence type="ECO:0000313" key="2">
    <source>
        <dbReference type="Proteomes" id="UP001220010"/>
    </source>
</evidence>
<keyword evidence="2" id="KW-1185">Reference proteome</keyword>
<comment type="caution">
    <text evidence="1">The sequence shown here is derived from an EMBL/GenBank/DDBJ whole genome shotgun (WGS) entry which is preliminary data.</text>
</comment>
<dbReference type="Proteomes" id="UP001220010">
    <property type="component" value="Unassembled WGS sequence"/>
</dbReference>
<reference evidence="1 2" key="1">
    <citation type="submission" date="2023-03" db="EMBL/GenBank/DDBJ databases">
        <title>WGS of Methanotrichaceae archaeon Mx.</title>
        <authorList>
            <person name="Sorokin D.Y."/>
            <person name="Merkel A.Y."/>
        </authorList>
    </citation>
    <scope>NUCLEOTIDE SEQUENCE [LARGE SCALE GENOMIC DNA]</scope>
    <source>
        <strain evidence="1 2">Mx</strain>
    </source>
</reference>
<name>A0ABT5X4Q8_9EURY</name>
<organism evidence="1 2">
    <name type="scientific">Candidatus Methanocrinis natronophilus</name>
    <dbReference type="NCBI Taxonomy" id="3033396"/>
    <lineage>
        <taxon>Archaea</taxon>
        <taxon>Methanobacteriati</taxon>
        <taxon>Methanobacteriota</taxon>
        <taxon>Stenosarchaea group</taxon>
        <taxon>Methanomicrobia</taxon>
        <taxon>Methanotrichales</taxon>
        <taxon>Methanotrichaceae</taxon>
        <taxon>Methanocrinis</taxon>
    </lineage>
</organism>
<accession>A0ABT5X4Q8</accession>
<gene>
    <name evidence="1" type="ORF">P0O15_00615</name>
</gene>
<sequence length="76" mass="8725">MWGTIRSKLINITLYQAILVPRGTFNESVTVGDKVKVYRAYFEDEIGCIVPLQGTENYYFELAAEEKTEVVDEEET</sequence>
<proteinExistence type="predicted"/>